<name>A0A2T5C5Y2_9BACT</name>
<evidence type="ECO:0000256" key="1">
    <source>
        <dbReference type="ARBA" id="ARBA00022598"/>
    </source>
</evidence>
<keyword evidence="1 3" id="KW-0436">Ligase</keyword>
<dbReference type="Proteomes" id="UP000243525">
    <property type="component" value="Unassembled WGS sequence"/>
</dbReference>
<dbReference type="PROSITE" id="PS51733">
    <property type="entry name" value="BPL_LPL_CATALYTIC"/>
    <property type="match status" value="1"/>
</dbReference>
<dbReference type="PANTHER" id="PTHR12835:SF5">
    <property type="entry name" value="BIOTIN--PROTEIN LIGASE"/>
    <property type="match status" value="1"/>
</dbReference>
<evidence type="ECO:0000259" key="2">
    <source>
        <dbReference type="PROSITE" id="PS51733"/>
    </source>
</evidence>
<organism evidence="3 4">
    <name type="scientific">Mangrovibacterium marinum</name>
    <dbReference type="NCBI Taxonomy" id="1639118"/>
    <lineage>
        <taxon>Bacteria</taxon>
        <taxon>Pseudomonadati</taxon>
        <taxon>Bacteroidota</taxon>
        <taxon>Bacteroidia</taxon>
        <taxon>Marinilabiliales</taxon>
        <taxon>Prolixibacteraceae</taxon>
        <taxon>Mangrovibacterium</taxon>
    </lineage>
</organism>
<dbReference type="PANTHER" id="PTHR12835">
    <property type="entry name" value="BIOTIN PROTEIN LIGASE"/>
    <property type="match status" value="1"/>
</dbReference>
<dbReference type="OrthoDB" id="9807064at2"/>
<dbReference type="AlphaFoldDB" id="A0A2T5C5Y2"/>
<dbReference type="RefSeq" id="WP_107821110.1">
    <property type="nucleotide sequence ID" value="NZ_OY782574.1"/>
</dbReference>
<keyword evidence="4" id="KW-1185">Reference proteome</keyword>
<accession>A0A2T5C5Y2</accession>
<protein>
    <submittedName>
        <fullName evidence="3">BirA family biotin operon repressor/biotin-[acetyl-CoA-carboxylase] ligase</fullName>
    </submittedName>
</protein>
<dbReference type="CDD" id="cd16442">
    <property type="entry name" value="BPL"/>
    <property type="match status" value="1"/>
</dbReference>
<dbReference type="Gene3D" id="3.30.930.10">
    <property type="entry name" value="Bira Bifunctional Protein, Domain 2"/>
    <property type="match status" value="1"/>
</dbReference>
<dbReference type="NCBIfam" id="TIGR00121">
    <property type="entry name" value="birA_ligase"/>
    <property type="match status" value="1"/>
</dbReference>
<reference evidence="3 4" key="1">
    <citation type="submission" date="2018-04" db="EMBL/GenBank/DDBJ databases">
        <title>Genomic Encyclopedia of Archaeal and Bacterial Type Strains, Phase II (KMG-II): from individual species to whole genera.</title>
        <authorList>
            <person name="Goeker M."/>
        </authorList>
    </citation>
    <scope>NUCLEOTIDE SEQUENCE [LARGE SCALE GENOMIC DNA]</scope>
    <source>
        <strain evidence="3 4">DSM 28823</strain>
    </source>
</reference>
<dbReference type="InterPro" id="IPR004408">
    <property type="entry name" value="Biotin_CoA_COase_ligase"/>
</dbReference>
<evidence type="ECO:0000313" key="4">
    <source>
        <dbReference type="Proteomes" id="UP000243525"/>
    </source>
</evidence>
<dbReference type="SUPFAM" id="SSF55681">
    <property type="entry name" value="Class II aaRS and biotin synthetases"/>
    <property type="match status" value="1"/>
</dbReference>
<gene>
    <name evidence="3" type="ORF">C8N47_102288</name>
</gene>
<evidence type="ECO:0000313" key="3">
    <source>
        <dbReference type="EMBL" id="PTN10303.1"/>
    </source>
</evidence>
<comment type="caution">
    <text evidence="3">The sequence shown here is derived from an EMBL/GenBank/DDBJ whole genome shotgun (WGS) entry which is preliminary data.</text>
</comment>
<dbReference type="InterPro" id="IPR045864">
    <property type="entry name" value="aa-tRNA-synth_II/BPL/LPL"/>
</dbReference>
<feature type="domain" description="BPL/LPL catalytic" evidence="2">
    <location>
        <begin position="1"/>
        <end position="184"/>
    </location>
</feature>
<dbReference type="InterPro" id="IPR004143">
    <property type="entry name" value="BPL_LPL_catalytic"/>
</dbReference>
<dbReference type="GO" id="GO:0004077">
    <property type="term" value="F:biotin--[biotin carboxyl-carrier protein] ligase activity"/>
    <property type="evidence" value="ECO:0007669"/>
    <property type="project" value="InterPro"/>
</dbReference>
<proteinExistence type="predicted"/>
<dbReference type="EMBL" id="QAAD01000002">
    <property type="protein sequence ID" value="PTN10303.1"/>
    <property type="molecule type" value="Genomic_DNA"/>
</dbReference>
<dbReference type="Pfam" id="PF03099">
    <property type="entry name" value="BPL_LplA_LipB"/>
    <property type="match status" value="1"/>
</dbReference>
<sequence>MKTSVIGRTVVLLERVASTNNYATSQVRENEVEEGTVFLAVNQTSGRGQQSNRWESEDGKNLTFSIVLHPDFLEIKDQFLLSKAVCLGIDAFLRKYVDQVSIKWPNDIYVGNKKICGILIENAIMNGRFSSSVVGIGLNINQATFVSDAPNPVSLFQLTGQTFDLKAVLQELLEQIDRYYCQLIDGNVGEINRLFEAKLFRLNSWHTFRDENHEYRGRIIGVNEIGQLKVEEESGLVNEYHFKEVSYLI</sequence>
<dbReference type="GO" id="GO:0005737">
    <property type="term" value="C:cytoplasm"/>
    <property type="evidence" value="ECO:0007669"/>
    <property type="project" value="TreeGrafter"/>
</dbReference>